<dbReference type="Gene3D" id="2.40.30.10">
    <property type="entry name" value="Translation factors"/>
    <property type="match status" value="2"/>
</dbReference>
<dbReference type="Pfam" id="PF11987">
    <property type="entry name" value="IF-2"/>
    <property type="match status" value="1"/>
</dbReference>
<dbReference type="NCBIfam" id="TIGR00231">
    <property type="entry name" value="small_GTP"/>
    <property type="match status" value="1"/>
</dbReference>
<dbReference type="PANTHER" id="PTHR43381">
    <property type="entry name" value="TRANSLATION INITIATION FACTOR IF-2-RELATED"/>
    <property type="match status" value="1"/>
</dbReference>
<feature type="region of interest" description="Disordered" evidence="12">
    <location>
        <begin position="53"/>
        <end position="130"/>
    </location>
</feature>
<dbReference type="GO" id="GO:0005829">
    <property type="term" value="C:cytosol"/>
    <property type="evidence" value="ECO:0007669"/>
    <property type="project" value="TreeGrafter"/>
</dbReference>
<evidence type="ECO:0000256" key="2">
    <source>
        <dbReference type="ARBA" id="ARBA00007733"/>
    </source>
</evidence>
<dbReference type="EMBL" id="LR593887">
    <property type="protein sequence ID" value="VTR97878.1"/>
    <property type="molecule type" value="Genomic_DNA"/>
</dbReference>
<dbReference type="HAMAP" id="MF_00100_B">
    <property type="entry name" value="IF_2_B"/>
    <property type="match status" value="1"/>
</dbReference>
<gene>
    <name evidence="10" type="primary">infB</name>
    <name evidence="14" type="ORF">GMBLW1_27340</name>
</gene>
<dbReference type="FunFam" id="3.40.50.10050:FF:000001">
    <property type="entry name" value="Translation initiation factor IF-2"/>
    <property type="match status" value="1"/>
</dbReference>
<keyword evidence="15" id="KW-1185">Reference proteome</keyword>
<dbReference type="Gene3D" id="3.40.50.300">
    <property type="entry name" value="P-loop containing nucleotide triphosphate hydrolases"/>
    <property type="match status" value="1"/>
</dbReference>
<dbReference type="InterPro" id="IPR023115">
    <property type="entry name" value="TIF_IF2_dom3"/>
</dbReference>
<dbReference type="FunFam" id="2.40.30.10:FF:000054">
    <property type="entry name" value="Translation initiation factor IF-2"/>
    <property type="match status" value="1"/>
</dbReference>
<feature type="binding site" evidence="10">
    <location>
        <begin position="876"/>
        <end position="879"/>
    </location>
    <ligand>
        <name>GTP</name>
        <dbReference type="ChEBI" id="CHEBI:37565"/>
    </ligand>
</feature>
<dbReference type="CDD" id="cd03702">
    <property type="entry name" value="IF2_mtIF2_II"/>
    <property type="match status" value="1"/>
</dbReference>
<feature type="compositionally biased region" description="Low complexity" evidence="12">
    <location>
        <begin position="315"/>
        <end position="375"/>
    </location>
</feature>
<dbReference type="Gene3D" id="1.10.10.2480">
    <property type="match status" value="1"/>
</dbReference>
<feature type="region of interest" description="G-domain" evidence="10">
    <location>
        <begin position="770"/>
        <end position="918"/>
    </location>
</feature>
<dbReference type="Proteomes" id="UP000464378">
    <property type="component" value="Chromosome"/>
</dbReference>
<dbReference type="InterPro" id="IPR000178">
    <property type="entry name" value="TF_IF2_bacterial-like"/>
</dbReference>
<dbReference type="InterPro" id="IPR036925">
    <property type="entry name" value="TIF_IF2_dom3_sf"/>
</dbReference>
<evidence type="ECO:0000256" key="4">
    <source>
        <dbReference type="ARBA" id="ARBA00022490"/>
    </source>
</evidence>
<dbReference type="Gene3D" id="3.40.50.10050">
    <property type="entry name" value="Translation initiation factor IF- 2, domain 3"/>
    <property type="match status" value="1"/>
</dbReference>
<dbReference type="GO" id="GO:0003743">
    <property type="term" value="F:translation initiation factor activity"/>
    <property type="evidence" value="ECO:0007669"/>
    <property type="project" value="UniProtKB-UniRule"/>
</dbReference>
<dbReference type="Pfam" id="PF00009">
    <property type="entry name" value="GTP_EFTU"/>
    <property type="match status" value="1"/>
</dbReference>
<evidence type="ECO:0000256" key="8">
    <source>
        <dbReference type="ARBA" id="ARBA00023134"/>
    </source>
</evidence>
<dbReference type="GO" id="GO:0005525">
    <property type="term" value="F:GTP binding"/>
    <property type="evidence" value="ECO:0007669"/>
    <property type="project" value="UniProtKB-KW"/>
</dbReference>
<evidence type="ECO:0000259" key="13">
    <source>
        <dbReference type="PROSITE" id="PS51722"/>
    </source>
</evidence>
<feature type="compositionally biased region" description="Basic and acidic residues" evidence="12">
    <location>
        <begin position="86"/>
        <end position="96"/>
    </location>
</feature>
<feature type="compositionally biased region" description="Low complexity" evidence="12">
    <location>
        <begin position="413"/>
        <end position="424"/>
    </location>
</feature>
<evidence type="ECO:0000313" key="15">
    <source>
        <dbReference type="Proteomes" id="UP000464378"/>
    </source>
</evidence>
<dbReference type="SUPFAM" id="SSF52156">
    <property type="entry name" value="Initiation factor IF2/eIF5b, domain 3"/>
    <property type="match status" value="1"/>
</dbReference>
<keyword evidence="5 10" id="KW-0396">Initiation factor</keyword>
<dbReference type="PROSITE" id="PS51722">
    <property type="entry name" value="G_TR_2"/>
    <property type="match status" value="1"/>
</dbReference>
<evidence type="ECO:0000256" key="10">
    <source>
        <dbReference type="HAMAP-Rule" id="MF_00100"/>
    </source>
</evidence>
<dbReference type="EMBL" id="LR586016">
    <property type="protein sequence ID" value="VIP01226.1"/>
    <property type="molecule type" value="Genomic_DNA"/>
</dbReference>
<comment type="similarity">
    <text evidence="2 10 11">Belongs to the TRAFAC class translation factor GTPase superfamily. Classic translation factor GTPase family. IF-2 subfamily.</text>
</comment>
<evidence type="ECO:0000256" key="12">
    <source>
        <dbReference type="SAM" id="MobiDB-lite"/>
    </source>
</evidence>
<dbReference type="InParanoid" id="A0A6C2YII7"/>
<organism evidence="14">
    <name type="scientific">Tuwongella immobilis</name>
    <dbReference type="NCBI Taxonomy" id="692036"/>
    <lineage>
        <taxon>Bacteria</taxon>
        <taxon>Pseudomonadati</taxon>
        <taxon>Planctomycetota</taxon>
        <taxon>Planctomycetia</taxon>
        <taxon>Gemmatales</taxon>
        <taxon>Gemmataceae</taxon>
        <taxon>Tuwongella</taxon>
    </lineage>
</organism>
<feature type="compositionally biased region" description="Low complexity" evidence="12">
    <location>
        <begin position="578"/>
        <end position="590"/>
    </location>
</feature>
<evidence type="ECO:0000313" key="14">
    <source>
        <dbReference type="EMBL" id="VIP01226.1"/>
    </source>
</evidence>
<protein>
    <recommendedName>
        <fullName evidence="3 10">Translation initiation factor IF-2</fullName>
    </recommendedName>
</protein>
<dbReference type="InterPro" id="IPR005225">
    <property type="entry name" value="Small_GTP-bd"/>
</dbReference>
<feature type="region of interest" description="Disordered" evidence="12">
    <location>
        <begin position="276"/>
        <end position="643"/>
    </location>
</feature>
<evidence type="ECO:0000256" key="11">
    <source>
        <dbReference type="RuleBase" id="RU000644"/>
    </source>
</evidence>
<dbReference type="RefSeq" id="WP_162656452.1">
    <property type="nucleotide sequence ID" value="NZ_LR593887.1"/>
</dbReference>
<dbReference type="GO" id="GO:0003924">
    <property type="term" value="F:GTPase activity"/>
    <property type="evidence" value="ECO:0007669"/>
    <property type="project" value="UniProtKB-UniRule"/>
</dbReference>
<name>A0A6C2YII7_9BACT</name>
<feature type="compositionally biased region" description="Low complexity" evidence="12">
    <location>
        <begin position="447"/>
        <end position="466"/>
    </location>
</feature>
<evidence type="ECO:0000256" key="9">
    <source>
        <dbReference type="ARBA" id="ARBA00025162"/>
    </source>
</evidence>
<dbReference type="InterPro" id="IPR053905">
    <property type="entry name" value="EF-G-like_DII"/>
</dbReference>
<comment type="function">
    <text evidence="9 10 11">One of the essential components for the initiation of protein synthesis. Protects formylmethionyl-tRNA from spontaneous hydrolysis and promotes its binding to the 30S ribosomal subunits. Also involved in the hydrolysis of GTP during the formation of the 70S ribosomal complex.</text>
</comment>
<keyword evidence="4 10" id="KW-0963">Cytoplasm</keyword>
<dbReference type="InterPro" id="IPR009000">
    <property type="entry name" value="Transl_B-barrel_sf"/>
</dbReference>
<dbReference type="InterPro" id="IPR004161">
    <property type="entry name" value="EFTu-like_2"/>
</dbReference>
<dbReference type="CDD" id="cd03692">
    <property type="entry name" value="mtIF2_IVc"/>
    <property type="match status" value="1"/>
</dbReference>
<dbReference type="AlphaFoldDB" id="A0A6C2YII7"/>
<proteinExistence type="inferred from homology"/>
<dbReference type="InterPro" id="IPR006847">
    <property type="entry name" value="IF2_N"/>
</dbReference>
<keyword evidence="7 10" id="KW-0648">Protein biosynthesis</keyword>
<keyword evidence="8 10" id="KW-0342">GTP-binding</keyword>
<dbReference type="NCBIfam" id="TIGR00487">
    <property type="entry name" value="IF-2"/>
    <property type="match status" value="1"/>
</dbReference>
<dbReference type="FunFam" id="2.40.30.10:FF:000008">
    <property type="entry name" value="Translation initiation factor IF-2"/>
    <property type="match status" value="1"/>
</dbReference>
<evidence type="ECO:0000256" key="1">
    <source>
        <dbReference type="ARBA" id="ARBA00004496"/>
    </source>
</evidence>
<feature type="compositionally biased region" description="Basic and acidic residues" evidence="12">
    <location>
        <begin position="485"/>
        <end position="495"/>
    </location>
</feature>
<dbReference type="Pfam" id="PF03144">
    <property type="entry name" value="GTP_EFTU_D2"/>
    <property type="match status" value="1"/>
</dbReference>
<evidence type="ECO:0000256" key="5">
    <source>
        <dbReference type="ARBA" id="ARBA00022540"/>
    </source>
</evidence>
<dbReference type="InterPro" id="IPR000795">
    <property type="entry name" value="T_Tr_GTP-bd_dom"/>
</dbReference>
<feature type="domain" description="Tr-type G" evidence="13">
    <location>
        <begin position="767"/>
        <end position="936"/>
    </location>
</feature>
<keyword evidence="6 10" id="KW-0547">Nucleotide-binding</keyword>
<dbReference type="InterPro" id="IPR015760">
    <property type="entry name" value="TIF_IF2"/>
</dbReference>
<dbReference type="FunCoup" id="A0A6C2YII7">
    <property type="interactions" value="564"/>
</dbReference>
<dbReference type="InterPro" id="IPR027417">
    <property type="entry name" value="P-loop_NTPase"/>
</dbReference>
<dbReference type="SUPFAM" id="SSF52540">
    <property type="entry name" value="P-loop containing nucleoside triphosphate hydrolases"/>
    <property type="match status" value="1"/>
</dbReference>
<feature type="binding site" evidence="10">
    <location>
        <begin position="776"/>
        <end position="783"/>
    </location>
    <ligand>
        <name>GTP</name>
        <dbReference type="ChEBI" id="CHEBI:37565"/>
    </ligand>
</feature>
<feature type="binding site" evidence="10">
    <location>
        <begin position="822"/>
        <end position="826"/>
    </location>
    <ligand>
        <name>GTP</name>
        <dbReference type="ChEBI" id="CHEBI:37565"/>
    </ligand>
</feature>
<dbReference type="Pfam" id="PF04760">
    <property type="entry name" value="IF2_N"/>
    <property type="match status" value="2"/>
</dbReference>
<sequence>MRVYALAKSLDVESKVLLDLCRDLNYDVKNQLSSLDEEQCNVIKQRLKGAAPAASAPVEPAPVRPIPQTGNFDTRVRNLATPKPAPRRDATVRDSEPTPAPATPTPSASAESPVTTPATAAPTPAKAPATPVVPPVVSAVVPPAATPVAASAPVEPVASAPAKPVATPTPAATPAPVVPAAPVAPAPVAANPAAVVTPPVAVIPPVAKEAPAPVEAVAPKSAESKSAERVEPVVATPEVPAPKAVPASVPVAPVAAKPTTTAPVELPVVTPASGAVAAKPSVPASEPAKPKSASTGGMTTPAGRPGSMVAPRVDPVSAKPATSPVAASSSPVTSPVNPTTPAAPVTKPASPTTPAASVPTTTASNSSPASGSPAAPQRPMGNPAPMRDLSGRPRSLNSGPPRDLSRPNPTNRPAGGSPGSSNPPSDRPATSDRTPSSAARPGSLSNPPRSSTTPSGPSGGRPITGPATGGGNPASGGNAANSRGEAPRRPGDFGRRAPAPGPNMPRGAAGPGGQGGPGGQPGRESPRTPPASTGGAVKRTSLSNLSPEVLEKLRRGEAVNLDRPQPAPQRPAGGGGPSNAPAQPANAGGPVVISPRNPGAPPTTETEDEEGRKGGTPGKVGDREKRQIDRAKRASQRPKEDVVLQGGQVLVVENPNGSRIRSGGHRPKVKVRQPVTLPRKSGKIPITLPVTVRSLSEAIGMRAPEMLLKLRVLGLTTVTINSALDLDTAELMAAERGCELDIRKPQDAESEMLEDLKIEDDPSRVEPRSPVVTIMGHVDHGKTSLLDKIRRSNVVATEAGGITQMIRAWRVNHEGRWITFLDTPGHEAFTKMRARGANITDIAVIVVAATDGVMPQTEEAISHAKAAGVSMVVAINKVDMPNANIKKTEQQLYGLGVLPDNMGGDTPFVYTSATTGKGIDDLLEQILLVAELKELRANPHRQAAGVCLEAHLSGDEGVMATLLIQSGTLRRGEIILCGAAYGRVRAMYDDLGNLIKEAGPSTPVRITGLDDVPQADDAFNVVTELSKAREIAEKRKSRSQESSIAIREPMKLESLGQKKIVELKIILKAEARGSVEAIRKELEKLTHEEVRVRVLHAAIGGITESDVQLALTSPDDTLVVGFNVVPDDNAIRLAESRGISIREYNIIYNLRDDIKAALEGKLKPVEQVVHLGRAVVRATFKISKVGTVAGCYVTQGTIERSAKIRVIRDGTVVYPPADRSAGLESLKRVKDDAKEVREGAECGMKIAGYDDLKSGDIIEAYRVDIVQRTL</sequence>
<accession>A0A6C2YII7</accession>
<dbReference type="KEGG" id="tim:GMBLW1_27340"/>
<dbReference type="Pfam" id="PF22042">
    <property type="entry name" value="EF-G_D2"/>
    <property type="match status" value="1"/>
</dbReference>
<dbReference type="SUPFAM" id="SSF50447">
    <property type="entry name" value="Translation proteins"/>
    <property type="match status" value="2"/>
</dbReference>
<feature type="compositionally biased region" description="Basic and acidic residues" evidence="12">
    <location>
        <begin position="620"/>
        <end position="642"/>
    </location>
</feature>
<reference evidence="14" key="1">
    <citation type="submission" date="2019-04" db="EMBL/GenBank/DDBJ databases">
        <authorList>
            <consortium name="Science for Life Laboratories"/>
        </authorList>
    </citation>
    <scope>NUCLEOTIDE SEQUENCE</scope>
    <source>
        <strain evidence="14">MBLW1</strain>
    </source>
</reference>
<dbReference type="PANTHER" id="PTHR43381:SF5">
    <property type="entry name" value="TR-TYPE G DOMAIN-CONTAINING PROTEIN"/>
    <property type="match status" value="1"/>
</dbReference>
<comment type="subcellular location">
    <subcellularLocation>
        <location evidence="1 10">Cytoplasm</location>
    </subcellularLocation>
</comment>
<feature type="compositionally biased region" description="Low complexity" evidence="12">
    <location>
        <begin position="105"/>
        <end position="130"/>
    </location>
</feature>
<feature type="compositionally biased region" description="Gly residues" evidence="12">
    <location>
        <begin position="509"/>
        <end position="521"/>
    </location>
</feature>
<evidence type="ECO:0000256" key="6">
    <source>
        <dbReference type="ARBA" id="ARBA00022741"/>
    </source>
</evidence>
<dbReference type="FunFam" id="3.40.50.300:FF:000019">
    <property type="entry name" value="Translation initiation factor IF-2"/>
    <property type="match status" value="1"/>
</dbReference>
<evidence type="ECO:0000256" key="3">
    <source>
        <dbReference type="ARBA" id="ARBA00020675"/>
    </source>
</evidence>
<dbReference type="InterPro" id="IPR044145">
    <property type="entry name" value="IF2_II"/>
</dbReference>
<dbReference type="CDD" id="cd01887">
    <property type="entry name" value="IF2_eIF5B"/>
    <property type="match status" value="1"/>
</dbReference>
<evidence type="ECO:0000256" key="7">
    <source>
        <dbReference type="ARBA" id="ARBA00022917"/>
    </source>
</evidence>